<reference evidence="2 3" key="1">
    <citation type="submission" date="2020-06" db="EMBL/GenBank/DDBJ databases">
        <authorList>
            <person name="Li R."/>
            <person name="Bekaert M."/>
        </authorList>
    </citation>
    <scope>NUCLEOTIDE SEQUENCE [LARGE SCALE GENOMIC DNA]</scope>
    <source>
        <strain evidence="3">wild</strain>
    </source>
</reference>
<sequence>MLKASVSKLHERVQAFAEVQRDLQQKLQQTHATKHRAEPEENKDNNYPDTARTSNSEWYALSHIEEPPRPRLKPFFTPSKERHETTRAKLSGSTNHKAAESLNPLLLNEPIKSVSIEIPDRKHSDSTIEYFLISVGRFQRFRKWFKQLCCCCSQDAEDSVTVCS</sequence>
<proteinExistence type="predicted"/>
<evidence type="ECO:0000313" key="2">
    <source>
        <dbReference type="EMBL" id="CAC5424956.1"/>
    </source>
</evidence>
<feature type="region of interest" description="Disordered" evidence="1">
    <location>
        <begin position="22"/>
        <end position="52"/>
    </location>
</feature>
<dbReference type="AlphaFoldDB" id="A0A6J8EZ62"/>
<protein>
    <submittedName>
        <fullName evidence="2">Uncharacterized protein</fullName>
    </submittedName>
</protein>
<feature type="region of interest" description="Disordered" evidence="1">
    <location>
        <begin position="69"/>
        <end position="95"/>
    </location>
</feature>
<evidence type="ECO:0000313" key="3">
    <source>
        <dbReference type="Proteomes" id="UP000507470"/>
    </source>
</evidence>
<name>A0A6J8EZ62_MYTCO</name>
<organism evidence="2 3">
    <name type="scientific">Mytilus coruscus</name>
    <name type="common">Sea mussel</name>
    <dbReference type="NCBI Taxonomy" id="42192"/>
    <lineage>
        <taxon>Eukaryota</taxon>
        <taxon>Metazoa</taxon>
        <taxon>Spiralia</taxon>
        <taxon>Lophotrochozoa</taxon>
        <taxon>Mollusca</taxon>
        <taxon>Bivalvia</taxon>
        <taxon>Autobranchia</taxon>
        <taxon>Pteriomorphia</taxon>
        <taxon>Mytilida</taxon>
        <taxon>Mytiloidea</taxon>
        <taxon>Mytilidae</taxon>
        <taxon>Mytilinae</taxon>
        <taxon>Mytilus</taxon>
    </lineage>
</organism>
<keyword evidence="3" id="KW-1185">Reference proteome</keyword>
<gene>
    <name evidence="2" type="ORF">MCOR_56811</name>
</gene>
<feature type="compositionally biased region" description="Basic and acidic residues" evidence="1">
    <location>
        <begin position="35"/>
        <end position="46"/>
    </location>
</feature>
<accession>A0A6J8EZ62</accession>
<evidence type="ECO:0000256" key="1">
    <source>
        <dbReference type="SAM" id="MobiDB-lite"/>
    </source>
</evidence>
<dbReference type="Proteomes" id="UP000507470">
    <property type="component" value="Unassembled WGS sequence"/>
</dbReference>
<dbReference type="EMBL" id="CACVKT020010119">
    <property type="protein sequence ID" value="CAC5424956.1"/>
    <property type="molecule type" value="Genomic_DNA"/>
</dbReference>